<feature type="domain" description="Ricin B lectin" evidence="2">
    <location>
        <begin position="919"/>
        <end position="1049"/>
    </location>
</feature>
<evidence type="ECO:0000259" key="2">
    <source>
        <dbReference type="SMART" id="SM00458"/>
    </source>
</evidence>
<dbReference type="InterPro" id="IPR019410">
    <property type="entry name" value="Methyltransf_16"/>
</dbReference>
<dbReference type="Pfam" id="PF14295">
    <property type="entry name" value="PAN_4"/>
    <property type="match status" value="7"/>
</dbReference>
<dbReference type="Gene3D" id="2.80.10.50">
    <property type="match status" value="2"/>
</dbReference>
<organism evidence="4 5">
    <name type="scientific">Polarella glacialis</name>
    <name type="common">Dinoflagellate</name>
    <dbReference type="NCBI Taxonomy" id="89957"/>
    <lineage>
        <taxon>Eukaryota</taxon>
        <taxon>Sar</taxon>
        <taxon>Alveolata</taxon>
        <taxon>Dinophyceae</taxon>
        <taxon>Suessiales</taxon>
        <taxon>Suessiaceae</taxon>
        <taxon>Polarella</taxon>
    </lineage>
</organism>
<dbReference type="InterPro" id="IPR003609">
    <property type="entry name" value="Pan_app"/>
</dbReference>
<dbReference type="PANTHER" id="PTHR14614">
    <property type="entry name" value="HEPATOCELLULAR CARCINOMA-ASSOCIATED ANTIGEN"/>
    <property type="match status" value="1"/>
</dbReference>
<accession>A0A813HXY7</accession>
<feature type="region of interest" description="Disordered" evidence="1">
    <location>
        <begin position="1506"/>
        <end position="1549"/>
    </location>
</feature>
<dbReference type="SMART" id="SM00458">
    <property type="entry name" value="RICIN"/>
    <property type="match status" value="1"/>
</dbReference>
<evidence type="ECO:0000259" key="3">
    <source>
        <dbReference type="SMART" id="SM00473"/>
    </source>
</evidence>
<dbReference type="OrthoDB" id="406152at2759"/>
<feature type="domain" description="Apple" evidence="3">
    <location>
        <begin position="147"/>
        <end position="220"/>
    </location>
</feature>
<feature type="domain" description="Apple" evidence="3">
    <location>
        <begin position="492"/>
        <end position="565"/>
    </location>
</feature>
<feature type="domain" description="Apple" evidence="3">
    <location>
        <begin position="405"/>
        <end position="479"/>
    </location>
</feature>
<evidence type="ECO:0000313" key="4">
    <source>
        <dbReference type="EMBL" id="CAE8642348.1"/>
    </source>
</evidence>
<dbReference type="Gene3D" id="3.40.50.150">
    <property type="entry name" value="Vaccinia Virus protein VP39"/>
    <property type="match status" value="1"/>
</dbReference>
<dbReference type="InterPro" id="IPR000772">
    <property type="entry name" value="Ricin_B_lectin"/>
</dbReference>
<dbReference type="InterPro" id="IPR035992">
    <property type="entry name" value="Ricin_B-like_lectins"/>
</dbReference>
<feature type="domain" description="Apple" evidence="3">
    <location>
        <begin position="831"/>
        <end position="905"/>
    </location>
</feature>
<dbReference type="SUPFAM" id="SSF50370">
    <property type="entry name" value="Ricin B-like lectins"/>
    <property type="match status" value="1"/>
</dbReference>
<dbReference type="Pfam" id="PF00652">
    <property type="entry name" value="Ricin_B_lectin"/>
    <property type="match status" value="1"/>
</dbReference>
<dbReference type="Proteomes" id="UP000654075">
    <property type="component" value="Unassembled WGS sequence"/>
</dbReference>
<feature type="domain" description="Apple" evidence="3">
    <location>
        <begin position="751"/>
        <end position="821"/>
    </location>
</feature>
<evidence type="ECO:0000256" key="1">
    <source>
        <dbReference type="SAM" id="MobiDB-lite"/>
    </source>
</evidence>
<dbReference type="Pfam" id="PF10294">
    <property type="entry name" value="Methyltransf_16"/>
    <property type="match status" value="1"/>
</dbReference>
<feature type="domain" description="Apple" evidence="3">
    <location>
        <begin position="228"/>
        <end position="304"/>
    </location>
</feature>
<dbReference type="Gene3D" id="3.20.20.80">
    <property type="entry name" value="Glycosidases"/>
    <property type="match status" value="1"/>
</dbReference>
<dbReference type="SMART" id="SM00473">
    <property type="entry name" value="PAN_AP"/>
    <property type="match status" value="7"/>
</dbReference>
<comment type="caution">
    <text evidence="4">The sequence shown here is derived from an EMBL/GenBank/DDBJ whole genome shotgun (WGS) entry which is preliminary data.</text>
</comment>
<dbReference type="EMBL" id="CAJNNV010033153">
    <property type="protein sequence ID" value="CAE8642348.1"/>
    <property type="molecule type" value="Genomic_DNA"/>
</dbReference>
<evidence type="ECO:0000313" key="5">
    <source>
        <dbReference type="Proteomes" id="UP000654075"/>
    </source>
</evidence>
<gene>
    <name evidence="4" type="ORF">PGLA1383_LOCUS56851</name>
</gene>
<keyword evidence="5" id="KW-1185">Reference proteome</keyword>
<protein>
    <submittedName>
        <fullName evidence="4">Uncharacterized protein</fullName>
    </submittedName>
</protein>
<reference evidence="4" key="1">
    <citation type="submission" date="2021-02" db="EMBL/GenBank/DDBJ databases">
        <authorList>
            <person name="Dougan E. K."/>
            <person name="Rhodes N."/>
            <person name="Thang M."/>
            <person name="Chan C."/>
        </authorList>
    </citation>
    <scope>NUCLEOTIDE SEQUENCE</scope>
</reference>
<name>A0A813HXY7_POLGL</name>
<proteinExistence type="predicted"/>
<feature type="domain" description="Apple" evidence="3">
    <location>
        <begin position="312"/>
        <end position="385"/>
    </location>
</feature>
<dbReference type="PROSITE" id="PS50231">
    <property type="entry name" value="RICIN_B_LECTIN"/>
    <property type="match status" value="1"/>
</dbReference>
<sequence length="1820" mass="196513">MYGCKGIEYTPGRCELWSPPGGIRAVFPETGFQCSRYLPFLAVDGGAGRSCRGADASDNWASYYESYGPASGQVDSLYACKAACLTSDGCKGIDFRLNDYCKVWTRPAGIGSSAASGGSICLRFGPYSLAATADSFVAADGGADRSCRGASPDDTSEDYYTWYGPEKAGTLEACKTLCVATPDCQAVEFSSAGCQVWTREGGIGGTAAQADTTCLRYEPFQPVDGGSDRGCRGADASDAADSYYTLLDTSQVPTLESCKIRCAGTAQCKGVSFSSSGCQVWTRPGGIFASVPTPGSSCLRYEPFVLADGGKDRSCRGVNSADTGPSYYRRYSTSQARSLAACRALCVGTPGCVGVDYNSTSCLVWTRAEGVGATAVISGSLCLRYGPPDPLQTADVFEPADGGRDRACRGASKTDNSASNWLDFTLSEAPTLEACKLRCVWTPGCTGVEFKPHGCEVWIRRDGIGATVVASGYQCWRYKPFRSADGFNGRACRGADADDFDPSYYTWFSPTKAPYQADCQILCAEEPNCKGIDYSSHGCKVWTRSAGIQATRPLNGYSCLLYEPFTNVDGGIDRACRGLDASDNHPAHYTIHSTTSVQTCKALCIGTAGCQGLEYSYGRCEVWTRLRGVGGSVDLTGSLCLRYKSWDPSDIIDSFLPADGGAGRACRGADKTDKNQGYYAYYLLDVSPTFDACKAICTITPGCKGVQFSRFGCQVWTRNAGIEATASAEGYQCFRYDAFAPINGGVGVACRGADAGDISTNYYTFHSPSEATFLEVCQALCVANPGCKGISYSAEGCEIWTRSLGIQATYPKAGASCFRHEPFTAADGGKDRACRGAQPWDNSAEHYRLVSLSVAPSLATCKALCIGSPGCRGIEFSEEGCKIWTRPGGIDATATSRGSTCLRYGATQAGAIEVGQLLGPIHLASDPSFCLDITGGSTANGTPVRLSACVNSPSQQFLMMNDSTAQIRWASHPEKCLDVAGGQNANGASIEIWDCQTPVSRNMQFLLPDSGIGQVRWATHLHMCLDAGSGGSMRLWSCKQALSSRLVLPAGQALAVRQTKYVAHYMPWFLGSNVDEACARAGDACPYKNSHWCSSYGNSYYSSFLGTYDLTNQYVIDAQLDIMKSAGLDGLWIDYQTSSWDSVVDRLIAGLEARGMGFAIMVDSATFPNVMADTAAKLAAWTQQPHYYRHQGLPIVPVWNTNETIFTPLPVNAIYISRFEVHPPEWASDTYSWVQHAYLERYYELDHPVVSSGSAFRGYRDCYINKTLLAPNVSMLESTLRRASEHRPEFVQMTTWNDYTEGTQIEPSWLRCCRSVLDNGGFNPMSSSTFPLSALRVPPLRLLRGSTVQVQFLILSRVLSWWGAEAEQPSGRKYSTGTVSGFFSFVPHFALHLYSRRAAKWQAHQTYSFWFLQFCTPLCTALVQPPSSQVAGAPDVALCAVIPLRAAARSTSSEPEQQQKMYAAFDVCKEAQYSQISNGSAQRKLREGMFTTMRVQVCFQKQDSMTGRVQPSKAGQQPATFTPPGSAGAERTGALGKDRKEAKGHATTLKSSRATLHTLANHEFEAGCAAGEEPSAWRSGLLLFRAAGGSSGGSDGYLVIPALMEVSVMLLLPNRRLLRIEQDGFLRAFDQSTVLWPAAYLLSQWLASPDRCSQLRGRKVLELGAGVGAPAVAAAACGAKVLATDEALRSLALIQANAGLNGEELDTEAFDWHDDAHLDRIRGHGPFDLIIGAALRFEDWWPRLWHVLSELSQGQRAPLIALVHSSDAIQPPAEWFQLVQRISGDAYGMARPDRGPDFAASDFELVLFKLKEVSPSPSEL</sequence>
<feature type="compositionally biased region" description="Polar residues" evidence="1">
    <location>
        <begin position="1506"/>
        <end position="1520"/>
    </location>
</feature>
<dbReference type="InterPro" id="IPR029063">
    <property type="entry name" value="SAM-dependent_MTases_sf"/>
</dbReference>
<dbReference type="SUPFAM" id="SSF53335">
    <property type="entry name" value="S-adenosyl-L-methionine-dependent methyltransferases"/>
    <property type="match status" value="1"/>
</dbReference>